<dbReference type="FunFam" id="2.170.120.12:FF:000003">
    <property type="entry name" value="Dna-directed rna polymerases i and iii subunit"/>
    <property type="match status" value="1"/>
</dbReference>
<accession>A0AA36DEN3</accession>
<feature type="non-terminal residue" evidence="9">
    <location>
        <position position="1"/>
    </location>
</feature>
<evidence type="ECO:0000256" key="3">
    <source>
        <dbReference type="ARBA" id="ARBA00022478"/>
    </source>
</evidence>
<dbReference type="Gene3D" id="3.30.1360.10">
    <property type="entry name" value="RNA polymerase, RBP11-like subunit"/>
    <property type="match status" value="1"/>
</dbReference>
<proteinExistence type="inferred from homology"/>
<keyword evidence="3" id="KW-0240">DNA-directed RNA polymerase</keyword>
<dbReference type="CDD" id="cd07032">
    <property type="entry name" value="RNAP_I_II_AC40"/>
    <property type="match status" value="1"/>
</dbReference>
<dbReference type="HAMAP" id="MF_00320">
    <property type="entry name" value="RNApol_arch_Rpo3"/>
    <property type="match status" value="1"/>
</dbReference>
<comment type="caution">
    <text evidence="9">The sequence shown here is derived from an EMBL/GenBank/DDBJ whole genome shotgun (WGS) entry which is preliminary data.</text>
</comment>
<keyword evidence="5" id="KW-0539">Nucleus</keyword>
<name>A0AA36DEN3_9BILA</name>
<feature type="compositionally biased region" description="Polar residues" evidence="7">
    <location>
        <begin position="20"/>
        <end position="30"/>
    </location>
</feature>
<dbReference type="SUPFAM" id="SSF56553">
    <property type="entry name" value="Insert subdomain of RNA polymerase alpha subunit"/>
    <property type="match status" value="1"/>
</dbReference>
<dbReference type="InterPro" id="IPR050518">
    <property type="entry name" value="Rpo3/RPB3_RNA_Pol_subunit"/>
</dbReference>
<feature type="region of interest" description="Disordered" evidence="7">
    <location>
        <begin position="1"/>
        <end position="31"/>
    </location>
</feature>
<comment type="similarity">
    <text evidence="6">Belongs to the archaeal Rpo3/eukaryotic RPB3 RNA polymerase subunit family.</text>
</comment>
<dbReference type="PANTHER" id="PTHR11800">
    <property type="entry name" value="DNA-DIRECTED RNA POLYMERASE"/>
    <property type="match status" value="1"/>
</dbReference>
<reference evidence="9" key="1">
    <citation type="submission" date="2023-06" db="EMBL/GenBank/DDBJ databases">
        <authorList>
            <person name="Delattre M."/>
        </authorList>
    </citation>
    <scope>NUCLEOTIDE SEQUENCE</scope>
    <source>
        <strain evidence="9">AF72</strain>
    </source>
</reference>
<evidence type="ECO:0000259" key="8">
    <source>
        <dbReference type="SMART" id="SM00662"/>
    </source>
</evidence>
<dbReference type="InterPro" id="IPR033901">
    <property type="entry name" value="RNAPI/III_AC40"/>
</dbReference>
<keyword evidence="10" id="KW-1185">Reference proteome</keyword>
<sequence>MPRRSAPIKAEVPDEPMDTSGAQQKETTGWPTDELRMLSERVLNTYDTPTDFAGVPCQEFDLTAFLDAIHIDIINESKDKFELEFDLVGVEAPIANAIRRVLIAEVPTMAIEKVYLYQNTSIIQDEVLCHRFGLLPVKADPRQFNWPTEKVVGINENVDCAEEPAGEPNRNLVFDFHVKCKRNPRAVPSDTAPEALYIDSSIYSKDFKWCPIGNQAADFAADPPRMVHDDILVAKLRPGQEIEARLHCVKGVGRDHAKFSPVATASYRLLPTIRLKEPITGEAAHRLQDSFSKGVIEIKEQGGVEVAEVVDARRDTCSRNVLRHDDLAAKVELGRKKQHFIFSIESTGAMPAHELFVDACKILAAKAAYLRSVCEPKWVTI</sequence>
<dbReference type="Gene3D" id="2.170.120.12">
    <property type="entry name" value="DNA-directed RNA polymerase, insert domain"/>
    <property type="match status" value="1"/>
</dbReference>
<dbReference type="InterPro" id="IPR011262">
    <property type="entry name" value="DNA-dir_RNA_pol_insert"/>
</dbReference>
<evidence type="ECO:0000256" key="1">
    <source>
        <dbReference type="ARBA" id="ARBA00004123"/>
    </source>
</evidence>
<dbReference type="EMBL" id="CATQJA010002708">
    <property type="protein sequence ID" value="CAJ0586314.1"/>
    <property type="molecule type" value="Genomic_DNA"/>
</dbReference>
<gene>
    <name evidence="9" type="ORF">MSPICULIGERA_LOCUS24321</name>
</gene>
<evidence type="ECO:0000256" key="5">
    <source>
        <dbReference type="ARBA" id="ARBA00023242"/>
    </source>
</evidence>
<evidence type="ECO:0000256" key="4">
    <source>
        <dbReference type="ARBA" id="ARBA00023163"/>
    </source>
</evidence>
<evidence type="ECO:0000256" key="7">
    <source>
        <dbReference type="SAM" id="MobiDB-lite"/>
    </source>
</evidence>
<dbReference type="Pfam" id="PF01000">
    <property type="entry name" value="RNA_pol_A_bac"/>
    <property type="match status" value="1"/>
</dbReference>
<feature type="domain" description="DNA-directed RNA polymerase RpoA/D/Rpb3-type" evidence="8">
    <location>
        <begin position="82"/>
        <end position="373"/>
    </location>
</feature>
<keyword evidence="4" id="KW-0804">Transcription</keyword>
<dbReference type="SUPFAM" id="SSF55257">
    <property type="entry name" value="RBP11-like subunits of RNA polymerase"/>
    <property type="match status" value="1"/>
</dbReference>
<evidence type="ECO:0000313" key="10">
    <source>
        <dbReference type="Proteomes" id="UP001177023"/>
    </source>
</evidence>
<dbReference type="GO" id="GO:0005666">
    <property type="term" value="C:RNA polymerase III complex"/>
    <property type="evidence" value="ECO:0007669"/>
    <property type="project" value="TreeGrafter"/>
</dbReference>
<dbReference type="GO" id="GO:0046983">
    <property type="term" value="F:protein dimerization activity"/>
    <property type="evidence" value="ECO:0007669"/>
    <property type="project" value="InterPro"/>
</dbReference>
<dbReference type="InterPro" id="IPR022842">
    <property type="entry name" value="RNAP_Rpo3/Rpb3/RPAC1"/>
</dbReference>
<dbReference type="Pfam" id="PF01193">
    <property type="entry name" value="RNA_pol_L"/>
    <property type="match status" value="1"/>
</dbReference>
<organism evidence="9 10">
    <name type="scientific">Mesorhabditis spiculigera</name>
    <dbReference type="NCBI Taxonomy" id="96644"/>
    <lineage>
        <taxon>Eukaryota</taxon>
        <taxon>Metazoa</taxon>
        <taxon>Ecdysozoa</taxon>
        <taxon>Nematoda</taxon>
        <taxon>Chromadorea</taxon>
        <taxon>Rhabditida</taxon>
        <taxon>Rhabditina</taxon>
        <taxon>Rhabditomorpha</taxon>
        <taxon>Rhabditoidea</taxon>
        <taxon>Rhabditidae</taxon>
        <taxon>Mesorhabditinae</taxon>
        <taxon>Mesorhabditis</taxon>
    </lineage>
</organism>
<dbReference type="InterPro" id="IPR011263">
    <property type="entry name" value="DNA-dir_RNA_pol_RpoA/D/Rpb3"/>
</dbReference>
<dbReference type="AlphaFoldDB" id="A0AA36DEN3"/>
<evidence type="ECO:0000313" key="9">
    <source>
        <dbReference type="EMBL" id="CAJ0586314.1"/>
    </source>
</evidence>
<comment type="subcellular location">
    <subcellularLocation>
        <location evidence="1">Nucleus</location>
    </subcellularLocation>
</comment>
<dbReference type="GO" id="GO:0006351">
    <property type="term" value="P:DNA-templated transcription"/>
    <property type="evidence" value="ECO:0007669"/>
    <property type="project" value="InterPro"/>
</dbReference>
<protein>
    <recommendedName>
        <fullName evidence="2">DNA-directed RNA polymerases I and III subunit RPAC1</fullName>
    </recommendedName>
</protein>
<dbReference type="Proteomes" id="UP001177023">
    <property type="component" value="Unassembled WGS sequence"/>
</dbReference>
<dbReference type="GO" id="GO:0003899">
    <property type="term" value="F:DNA-directed RNA polymerase activity"/>
    <property type="evidence" value="ECO:0007669"/>
    <property type="project" value="InterPro"/>
</dbReference>
<dbReference type="SMART" id="SM00662">
    <property type="entry name" value="RPOLD"/>
    <property type="match status" value="1"/>
</dbReference>
<dbReference type="PANTHER" id="PTHR11800:SF13">
    <property type="entry name" value="DNA-DIRECTED RNA POLYMERASES I AND III SUBUNIT RPAC1"/>
    <property type="match status" value="1"/>
</dbReference>
<evidence type="ECO:0000256" key="6">
    <source>
        <dbReference type="ARBA" id="ARBA00025804"/>
    </source>
</evidence>
<dbReference type="InterPro" id="IPR036603">
    <property type="entry name" value="RBP11-like"/>
</dbReference>
<evidence type="ECO:0000256" key="2">
    <source>
        <dbReference type="ARBA" id="ARBA00022083"/>
    </source>
</evidence>
<dbReference type="GO" id="GO:0005736">
    <property type="term" value="C:RNA polymerase I complex"/>
    <property type="evidence" value="ECO:0007669"/>
    <property type="project" value="TreeGrafter"/>
</dbReference>
<dbReference type="InterPro" id="IPR036643">
    <property type="entry name" value="RNApol_insert_sf"/>
</dbReference>